<sequence>MDRKHAEERIKKLRETINYHRYLYHVLDKQEISEAALDSLKHELWKLEQEFPDLITPDSPTQRVAGEVLKGFKKVAHEVPMLSLEDVFNEEEFNDWLARVQKLAPREKFDFFAELKIDGFAISLVYQDGIFVEGSTRGDGKVGEDVTVNLKTIESIPLRLEIFKGQLEKIWKSRLRKAGLKSGARCI</sequence>
<evidence type="ECO:0000259" key="1">
    <source>
        <dbReference type="SMART" id="SM00532"/>
    </source>
</evidence>
<dbReference type="PATRIC" id="fig|1618623.3.peg.611"/>
<dbReference type="Gene3D" id="1.10.287.610">
    <property type="entry name" value="Helix hairpin bin"/>
    <property type="match status" value="1"/>
</dbReference>
<dbReference type="AlphaFoldDB" id="A0A0G1T354"/>
<dbReference type="GO" id="GO:0003911">
    <property type="term" value="F:DNA ligase (NAD+) activity"/>
    <property type="evidence" value="ECO:0007669"/>
    <property type="project" value="InterPro"/>
</dbReference>
<dbReference type="SUPFAM" id="SSF56091">
    <property type="entry name" value="DNA ligase/mRNA capping enzyme, catalytic domain"/>
    <property type="match status" value="1"/>
</dbReference>
<dbReference type="SMART" id="SM00532">
    <property type="entry name" value="LIGANc"/>
    <property type="match status" value="1"/>
</dbReference>
<keyword evidence="2" id="KW-0436">Ligase</keyword>
<evidence type="ECO:0000313" key="2">
    <source>
        <dbReference type="EMBL" id="KKU39885.1"/>
    </source>
</evidence>
<comment type="caution">
    <text evidence="2">The sequence shown here is derived from an EMBL/GenBank/DDBJ whole genome shotgun (WGS) entry which is preliminary data.</text>
</comment>
<dbReference type="Proteomes" id="UP000034391">
    <property type="component" value="Unassembled WGS sequence"/>
</dbReference>
<organism evidence="2 3">
    <name type="scientific">Candidatus Azambacteria bacterium GW2011_GWD2_46_48</name>
    <dbReference type="NCBI Taxonomy" id="1618623"/>
    <lineage>
        <taxon>Bacteria</taxon>
        <taxon>Candidatus Azamiibacteriota</taxon>
    </lineage>
</organism>
<evidence type="ECO:0000313" key="3">
    <source>
        <dbReference type="Proteomes" id="UP000034391"/>
    </source>
</evidence>
<feature type="domain" description="NAD-dependent DNA ligase N-terminal" evidence="1">
    <location>
        <begin position="5"/>
        <end position="186"/>
    </location>
</feature>
<name>A0A0G1T354_9BACT</name>
<reference evidence="2 3" key="1">
    <citation type="journal article" date="2015" name="Nature">
        <title>rRNA introns, odd ribosomes, and small enigmatic genomes across a large radiation of phyla.</title>
        <authorList>
            <person name="Brown C.T."/>
            <person name="Hug L.A."/>
            <person name="Thomas B.C."/>
            <person name="Sharon I."/>
            <person name="Castelle C.J."/>
            <person name="Singh A."/>
            <person name="Wilkins M.J."/>
            <person name="Williams K.H."/>
            <person name="Banfield J.F."/>
        </authorList>
    </citation>
    <scope>NUCLEOTIDE SEQUENCE [LARGE SCALE GENOMIC DNA]</scope>
</reference>
<dbReference type="EMBL" id="LCMR01000052">
    <property type="protein sequence ID" value="KKU39885.1"/>
    <property type="molecule type" value="Genomic_DNA"/>
</dbReference>
<dbReference type="InterPro" id="IPR013840">
    <property type="entry name" value="DNAligase_N"/>
</dbReference>
<dbReference type="Pfam" id="PF01653">
    <property type="entry name" value="DNA_ligase_aden"/>
    <property type="match status" value="1"/>
</dbReference>
<gene>
    <name evidence="2" type="ORF">UX56_C0052G0005</name>
</gene>
<dbReference type="Gene3D" id="3.30.470.30">
    <property type="entry name" value="DNA ligase/mRNA capping enzyme"/>
    <property type="match status" value="1"/>
</dbReference>
<accession>A0A0G1T354</accession>
<protein>
    <submittedName>
        <fullName evidence="2">Ligase protein</fullName>
    </submittedName>
</protein>
<proteinExistence type="predicted"/>
<dbReference type="InterPro" id="IPR013839">
    <property type="entry name" value="DNAligase_adenylation"/>
</dbReference>